<feature type="compositionally biased region" description="Polar residues" evidence="1">
    <location>
        <begin position="249"/>
        <end position="270"/>
    </location>
</feature>
<reference evidence="3" key="1">
    <citation type="journal article" date="2008" name="Nat. Genet.">
        <title>The Pristionchus pacificus genome provides a unique perspective on nematode lifestyle and parasitism.</title>
        <authorList>
            <person name="Dieterich C."/>
            <person name="Clifton S.W."/>
            <person name="Schuster L.N."/>
            <person name="Chinwalla A."/>
            <person name="Delehaunty K."/>
            <person name="Dinkelacker I."/>
            <person name="Fulton L."/>
            <person name="Fulton R."/>
            <person name="Godfrey J."/>
            <person name="Minx P."/>
            <person name="Mitreva M."/>
            <person name="Roeseler W."/>
            <person name="Tian H."/>
            <person name="Witte H."/>
            <person name="Yang S.P."/>
            <person name="Wilson R.K."/>
            <person name="Sommer R.J."/>
        </authorList>
    </citation>
    <scope>NUCLEOTIDE SEQUENCE [LARGE SCALE GENOMIC DNA]</scope>
    <source>
        <strain evidence="3">PS312</strain>
    </source>
</reference>
<gene>
    <name evidence="2" type="primary">WBGene00109949</name>
</gene>
<keyword evidence="3" id="KW-1185">Reference proteome</keyword>
<reference evidence="2" key="2">
    <citation type="submission" date="2022-06" db="UniProtKB">
        <authorList>
            <consortium name="EnsemblMetazoa"/>
        </authorList>
    </citation>
    <scope>IDENTIFICATION</scope>
    <source>
        <strain evidence="2">PS312</strain>
    </source>
</reference>
<sequence>MQKLHALQQLQLQHDSVQRCAASSTTDPVCSPPGPLCSDMPYLSITDYGRRQLSDLPVSPPTTSSGACSSASSSTSNSPSSTTDVDYIKDNIRNVEELIKAPLQAHSAIQKIHKGQRISGMDQETEVAEIKLIVYQLLLAPTPSNHVAGLQALLGNAGGPGGMGDSITSPLHNNNNNGHPNGRKRSANFGNGGGPSQPEQPVALRPAIGNCTLSNGGSSFLPQWSTTTPWTLFNSLRNTSPTLPGAAPTTETASAQDGQKPLWSSPSSVESGHKPESNAGDSNIDPVGMESDGSPTSSTCTQSPADALAFAAAAIQNSTMPLPNGVHERKPRKQISDDYVKLIRQQHELSGKNISDIQIPDVQEATTQLCKKLAEKRVFGPRLMAQTTVAGPNHSTYNNLPDEGIIYIQHVCRTVLKDKLKSEEEFWDVFREAMRKLAARCRRVRHAKKTKSMKENGVTPLLENQTQNALAMLAGGFSEQWLENVKKNVAKHEDVSPPQSLVSALHQFTQNNGTVVKSESPEEPVSSTSQSDGGIFKGEDIMEWVRNQINQSNSAATSPVLPMQSSMPPALQHVFQGASA</sequence>
<feature type="compositionally biased region" description="Polar residues" evidence="1">
    <location>
        <begin position="232"/>
        <end position="242"/>
    </location>
</feature>
<evidence type="ECO:0000313" key="3">
    <source>
        <dbReference type="Proteomes" id="UP000005239"/>
    </source>
</evidence>
<proteinExistence type="predicted"/>
<dbReference type="AlphaFoldDB" id="A0A2A6CUP8"/>
<organism evidence="2 3">
    <name type="scientific">Pristionchus pacificus</name>
    <name type="common">Parasitic nematode worm</name>
    <dbReference type="NCBI Taxonomy" id="54126"/>
    <lineage>
        <taxon>Eukaryota</taxon>
        <taxon>Metazoa</taxon>
        <taxon>Ecdysozoa</taxon>
        <taxon>Nematoda</taxon>
        <taxon>Chromadorea</taxon>
        <taxon>Rhabditida</taxon>
        <taxon>Rhabditina</taxon>
        <taxon>Diplogasteromorpha</taxon>
        <taxon>Diplogasteroidea</taxon>
        <taxon>Neodiplogasteridae</taxon>
        <taxon>Pristionchus</taxon>
    </lineage>
</organism>
<feature type="compositionally biased region" description="Low complexity" evidence="1">
    <location>
        <begin position="61"/>
        <end position="83"/>
    </location>
</feature>
<feature type="compositionally biased region" description="Low complexity" evidence="1">
    <location>
        <begin position="515"/>
        <end position="531"/>
    </location>
</feature>
<feature type="region of interest" description="Disordered" evidence="1">
    <location>
        <begin position="164"/>
        <end position="202"/>
    </location>
</feature>
<dbReference type="Proteomes" id="UP000005239">
    <property type="component" value="Unassembled WGS sequence"/>
</dbReference>
<accession>A0A8R1UF46</accession>
<dbReference type="EnsemblMetazoa" id="PPA20395.1">
    <property type="protein sequence ID" value="PPA20395.1"/>
    <property type="gene ID" value="WBGene00109949"/>
</dbReference>
<feature type="region of interest" description="Disordered" evidence="1">
    <location>
        <begin position="53"/>
        <end position="85"/>
    </location>
</feature>
<feature type="region of interest" description="Disordered" evidence="1">
    <location>
        <begin position="232"/>
        <end position="302"/>
    </location>
</feature>
<dbReference type="OrthoDB" id="5871770at2759"/>
<feature type="region of interest" description="Disordered" evidence="1">
    <location>
        <begin position="515"/>
        <end position="534"/>
    </location>
</feature>
<protein>
    <submittedName>
        <fullName evidence="2">Lin-14</fullName>
    </submittedName>
</protein>
<name>A0A2A6CUP8_PRIPA</name>
<evidence type="ECO:0000256" key="1">
    <source>
        <dbReference type="SAM" id="MobiDB-lite"/>
    </source>
</evidence>
<feature type="compositionally biased region" description="Polar residues" evidence="1">
    <location>
        <begin position="293"/>
        <end position="302"/>
    </location>
</feature>
<evidence type="ECO:0000313" key="2">
    <source>
        <dbReference type="EnsemblMetazoa" id="PPA20395.1"/>
    </source>
</evidence>
<accession>A0A2A6CUP8</accession>